<dbReference type="Gene3D" id="2.20.110.10">
    <property type="entry name" value="Histone H3 K4-specific methyltransferase SET7/9 N-terminal domain"/>
    <property type="match status" value="3"/>
</dbReference>
<gene>
    <name evidence="3" type="ORF">BSAL_57585</name>
</gene>
<dbReference type="AlphaFoldDB" id="A0A0S4INT0"/>
<evidence type="ECO:0000313" key="4">
    <source>
        <dbReference type="Proteomes" id="UP000051952"/>
    </source>
</evidence>
<dbReference type="OMA" id="HITEGQM"/>
<name>A0A0S4INT0_BODSA</name>
<proteinExistence type="predicted"/>
<reference evidence="4" key="1">
    <citation type="submission" date="2015-09" db="EMBL/GenBank/DDBJ databases">
        <authorList>
            <consortium name="Pathogen Informatics"/>
        </authorList>
    </citation>
    <scope>NUCLEOTIDE SEQUENCE [LARGE SCALE GENOMIC DNA]</scope>
    <source>
        <strain evidence="4">Lake Konstanz</strain>
    </source>
</reference>
<evidence type="ECO:0000313" key="3">
    <source>
        <dbReference type="EMBL" id="CUE94369.1"/>
    </source>
</evidence>
<dbReference type="VEuPathDB" id="TriTrypDB:BSAL_57585"/>
<keyword evidence="1" id="KW-0677">Repeat</keyword>
<dbReference type="EMBL" id="CYKH01000217">
    <property type="protein sequence ID" value="CUE94369.1"/>
    <property type="molecule type" value="Genomic_DNA"/>
</dbReference>
<dbReference type="InterPro" id="IPR003409">
    <property type="entry name" value="MORN"/>
</dbReference>
<dbReference type="GO" id="GO:0016301">
    <property type="term" value="F:kinase activity"/>
    <property type="evidence" value="ECO:0007669"/>
    <property type="project" value="UniProtKB-KW"/>
</dbReference>
<dbReference type="SMART" id="SM00698">
    <property type="entry name" value="MORN"/>
    <property type="match status" value="5"/>
</dbReference>
<accession>A0A0S4INT0</accession>
<dbReference type="OrthoDB" id="241433at2759"/>
<dbReference type="PANTHER" id="PTHR23084">
    <property type="entry name" value="PHOSPHATIDYLINOSITOL-4-PHOSPHATE 5-KINASE RELATED"/>
    <property type="match status" value="1"/>
</dbReference>
<dbReference type="SUPFAM" id="SSF82185">
    <property type="entry name" value="Histone H3 K4-specific methyltransferase SET7/9 N-terminal domain"/>
    <property type="match status" value="2"/>
</dbReference>
<organism evidence="3 4">
    <name type="scientific">Bodo saltans</name>
    <name type="common">Flagellated protozoan</name>
    <dbReference type="NCBI Taxonomy" id="75058"/>
    <lineage>
        <taxon>Eukaryota</taxon>
        <taxon>Discoba</taxon>
        <taxon>Euglenozoa</taxon>
        <taxon>Kinetoplastea</taxon>
        <taxon>Metakinetoplastina</taxon>
        <taxon>Eubodonida</taxon>
        <taxon>Bodonidae</taxon>
        <taxon>Bodo</taxon>
    </lineage>
</organism>
<dbReference type="Pfam" id="PF02493">
    <property type="entry name" value="MORN"/>
    <property type="match status" value="5"/>
</dbReference>
<feature type="region of interest" description="Disordered" evidence="2">
    <location>
        <begin position="1"/>
        <end position="26"/>
    </location>
</feature>
<keyword evidence="4" id="KW-1185">Reference proteome</keyword>
<evidence type="ECO:0000256" key="1">
    <source>
        <dbReference type="ARBA" id="ARBA00022737"/>
    </source>
</evidence>
<evidence type="ECO:0000256" key="2">
    <source>
        <dbReference type="SAM" id="MobiDB-lite"/>
    </source>
</evidence>
<protein>
    <submittedName>
        <fullName evidence="3">Phosphatidylinositol-4-phosphate 5-kinase, putative</fullName>
    </submittedName>
</protein>
<dbReference type="Proteomes" id="UP000051952">
    <property type="component" value="Unassembled WGS sequence"/>
</dbReference>
<keyword evidence="3" id="KW-0808">Transferase</keyword>
<dbReference type="PANTHER" id="PTHR23084:SF227">
    <property type="entry name" value="PHOSPHATIDYLINOSITOL-4-PHOSPHATE 5-KINASE RELATED"/>
    <property type="match status" value="1"/>
</dbReference>
<keyword evidence="3" id="KW-0418">Kinase</keyword>
<sequence>MDKIRELQKASGTGLKHSGRIGSLITPPTSASSEHLLVPVTLEFEEPGSFHVMLDSNQTRVATLKCGELIPYTTDELSKWKATEFTNGRLVHVFRGFHRRGTTIREGPGSFHYGGGEVFEGRWRNNQRSGLGGLYLPSGFSYEGQFKEDEPSGKGIETFPGGERYVGEFKKGKPHGHGVMYYVDNGSHYDGEWDDGEKHGKGVIFYDNGDVFEGTWDHGRRQGVGITTTTVVDRSTSSAPLGASSSMHPGDDAAFSHHPQKTTTKSYQSVWDRDVCSMKMRPVEGHLPPTSTAAAIEDIVSPLGIDLGHFHVVPDLWQQVHPAHFNRIKNAFESLDQSCTGEIEMSFIQSIWDSNNLETLHILERAATTVGDDNTLELIEVLTGLYPHLPVPEVRRWVLTDLTPEYLLRLRGSLADVQAPQSKQQDGFYTVSQGQPILTKKDVEINKGFVGGVHIAHSMFVRNRILRGVDGMTFAQMLAEVFPNVWKEFLLRVEVTTIPLYALEGYLSSFRVYDEMKCGFLSLEKMKLAQRRFQSARASGHAKISMPTSPWEEYVTQGIMKHQARWLLGDISLTVSWVRHCDRTRSGFVSLAEILRVAFPNVPCYATKERLMSGFTTGKSDESLPPLSECRCSICLFCVGKEFEGARPPSPYVDGSAVW</sequence>